<sequence length="68" mass="7529">MGRRASPTAGYQSVAHSGSEQSVRGSPKLRAKKSIRHCIAQCRDCGSLVPLLHFVVLYRHIRRQGPSE</sequence>
<reference evidence="2" key="1">
    <citation type="journal article" date="2022" name="bioRxiv">
        <title>Sequencing and chromosome-scale assembly of the giantPleurodeles waltlgenome.</title>
        <authorList>
            <person name="Brown T."/>
            <person name="Elewa A."/>
            <person name="Iarovenko S."/>
            <person name="Subramanian E."/>
            <person name="Araus A.J."/>
            <person name="Petzold A."/>
            <person name="Susuki M."/>
            <person name="Suzuki K.-i.T."/>
            <person name="Hayashi T."/>
            <person name="Toyoda A."/>
            <person name="Oliveira C."/>
            <person name="Osipova E."/>
            <person name="Leigh N.D."/>
            <person name="Simon A."/>
            <person name="Yun M.H."/>
        </authorList>
    </citation>
    <scope>NUCLEOTIDE SEQUENCE</scope>
    <source>
        <strain evidence="2">20211129_DDA</strain>
        <tissue evidence="2">Liver</tissue>
    </source>
</reference>
<accession>A0AAV7LYK1</accession>
<organism evidence="2 3">
    <name type="scientific">Pleurodeles waltl</name>
    <name type="common">Iberian ribbed newt</name>
    <dbReference type="NCBI Taxonomy" id="8319"/>
    <lineage>
        <taxon>Eukaryota</taxon>
        <taxon>Metazoa</taxon>
        <taxon>Chordata</taxon>
        <taxon>Craniata</taxon>
        <taxon>Vertebrata</taxon>
        <taxon>Euteleostomi</taxon>
        <taxon>Amphibia</taxon>
        <taxon>Batrachia</taxon>
        <taxon>Caudata</taxon>
        <taxon>Salamandroidea</taxon>
        <taxon>Salamandridae</taxon>
        <taxon>Pleurodelinae</taxon>
        <taxon>Pleurodeles</taxon>
    </lineage>
</organism>
<feature type="region of interest" description="Disordered" evidence="1">
    <location>
        <begin position="1"/>
        <end position="28"/>
    </location>
</feature>
<feature type="compositionally biased region" description="Polar residues" evidence="1">
    <location>
        <begin position="9"/>
        <end position="24"/>
    </location>
</feature>
<name>A0AAV7LYK1_PLEWA</name>
<proteinExistence type="predicted"/>
<evidence type="ECO:0000256" key="1">
    <source>
        <dbReference type="SAM" id="MobiDB-lite"/>
    </source>
</evidence>
<dbReference type="AlphaFoldDB" id="A0AAV7LYK1"/>
<comment type="caution">
    <text evidence="2">The sequence shown here is derived from an EMBL/GenBank/DDBJ whole genome shotgun (WGS) entry which is preliminary data.</text>
</comment>
<dbReference type="EMBL" id="JANPWB010000014">
    <property type="protein sequence ID" value="KAJ1095964.1"/>
    <property type="molecule type" value="Genomic_DNA"/>
</dbReference>
<evidence type="ECO:0000313" key="3">
    <source>
        <dbReference type="Proteomes" id="UP001066276"/>
    </source>
</evidence>
<gene>
    <name evidence="2" type="ORF">NDU88_001114</name>
</gene>
<protein>
    <submittedName>
        <fullName evidence="2">Uncharacterized protein</fullName>
    </submittedName>
</protein>
<evidence type="ECO:0000313" key="2">
    <source>
        <dbReference type="EMBL" id="KAJ1095964.1"/>
    </source>
</evidence>
<keyword evidence="3" id="KW-1185">Reference proteome</keyword>
<dbReference type="Proteomes" id="UP001066276">
    <property type="component" value="Chromosome 10"/>
</dbReference>